<dbReference type="SMART" id="SM00399">
    <property type="entry name" value="ZnF_C4"/>
    <property type="match status" value="1"/>
</dbReference>
<dbReference type="SMART" id="SM00430">
    <property type="entry name" value="HOLI"/>
    <property type="match status" value="1"/>
</dbReference>
<evidence type="ECO:0000256" key="5">
    <source>
        <dbReference type="ARBA" id="ARBA00022833"/>
    </source>
</evidence>
<keyword evidence="4 11" id="KW-0863">Zinc-finger</keyword>
<dbReference type="InterPro" id="IPR049636">
    <property type="entry name" value="HNF4-like_DBD"/>
</dbReference>
<evidence type="ECO:0000256" key="2">
    <source>
        <dbReference type="ARBA" id="ARBA00005993"/>
    </source>
</evidence>
<dbReference type="AlphaFoldDB" id="Q9GTF6"/>
<evidence type="ECO:0000259" key="13">
    <source>
        <dbReference type="PROSITE" id="PS51030"/>
    </source>
</evidence>
<dbReference type="InterPro" id="IPR013088">
    <property type="entry name" value="Znf_NHR/GATA"/>
</dbReference>
<evidence type="ECO:0000313" key="15">
    <source>
        <dbReference type="EMBL" id="AAG15152.1"/>
    </source>
</evidence>
<dbReference type="InterPro" id="IPR035500">
    <property type="entry name" value="NHR-like_dom_sf"/>
</dbReference>
<dbReference type="HOGENOM" id="CLU_007368_7_1_1"/>
<dbReference type="SUPFAM" id="SSF48508">
    <property type="entry name" value="Nuclear receptor ligand-binding domain"/>
    <property type="match status" value="1"/>
</dbReference>
<dbReference type="GO" id="GO:0000978">
    <property type="term" value="F:RNA polymerase II cis-regulatory region sequence-specific DNA binding"/>
    <property type="evidence" value="ECO:0007669"/>
    <property type="project" value="InterPro"/>
</dbReference>
<feature type="non-terminal residue" evidence="15">
    <location>
        <position position="1"/>
    </location>
</feature>
<keyword evidence="9 11" id="KW-0675">Receptor</keyword>
<keyword evidence="10 11" id="KW-0539">Nucleus</keyword>
<protein>
    <submittedName>
        <fullName evidence="15">Nuclear receptor NHR-56</fullName>
    </submittedName>
</protein>
<comment type="similarity">
    <text evidence="2 11">Belongs to the nuclear hormone receptor family.</text>
</comment>
<keyword evidence="6 11" id="KW-0805">Transcription regulation</keyword>
<keyword evidence="5 11" id="KW-0862">Zinc</keyword>
<dbReference type="PANTHER" id="PTHR45680:SF28">
    <property type="entry name" value="NUCLEAR HORMONE RECEPTOR FAMILY-RELATED"/>
    <property type="match status" value="1"/>
</dbReference>
<evidence type="ECO:0000256" key="11">
    <source>
        <dbReference type="RuleBase" id="RU004334"/>
    </source>
</evidence>
<dbReference type="PROSITE" id="PS00031">
    <property type="entry name" value="NUCLEAR_REC_DBD_1"/>
    <property type="match status" value="1"/>
</dbReference>
<dbReference type="InterPro" id="IPR051152">
    <property type="entry name" value="C.elegans_Orphan_NR"/>
</dbReference>
<dbReference type="GO" id="GO:0005634">
    <property type="term" value="C:nucleus"/>
    <property type="evidence" value="ECO:0007669"/>
    <property type="project" value="UniProtKB-SubCell"/>
</dbReference>
<evidence type="ECO:0000256" key="9">
    <source>
        <dbReference type="ARBA" id="ARBA00023170"/>
    </source>
</evidence>
<dbReference type="Pfam" id="PF00105">
    <property type="entry name" value="zf-C4"/>
    <property type="match status" value="1"/>
</dbReference>
<evidence type="ECO:0000256" key="3">
    <source>
        <dbReference type="ARBA" id="ARBA00022723"/>
    </source>
</evidence>
<feature type="chain" id="PRO_5004326634" evidence="12">
    <location>
        <begin position="19"/>
        <end position="433"/>
    </location>
</feature>
<dbReference type="GO" id="GO:0003700">
    <property type="term" value="F:DNA-binding transcription factor activity"/>
    <property type="evidence" value="ECO:0007669"/>
    <property type="project" value="InterPro"/>
</dbReference>
<dbReference type="Pfam" id="PF00104">
    <property type="entry name" value="Hormone_recep"/>
    <property type="match status" value="1"/>
</dbReference>
<proteinExistence type="evidence at transcript level"/>
<evidence type="ECO:0000256" key="10">
    <source>
        <dbReference type="ARBA" id="ARBA00023242"/>
    </source>
</evidence>
<dbReference type="InterPro" id="IPR001628">
    <property type="entry name" value="Znf_hrmn_rcpt"/>
</dbReference>
<keyword evidence="12" id="KW-0732">Signal</keyword>
<feature type="domain" description="NR LBD" evidence="14">
    <location>
        <begin position="184"/>
        <end position="431"/>
    </location>
</feature>
<name>Q9GTF6_CAEEL</name>
<dbReference type="PROSITE" id="PS51030">
    <property type="entry name" value="NUCLEAR_REC_DBD_2"/>
    <property type="match status" value="1"/>
</dbReference>
<evidence type="ECO:0000259" key="14">
    <source>
        <dbReference type="PROSITE" id="PS51843"/>
    </source>
</evidence>
<evidence type="ECO:0000256" key="7">
    <source>
        <dbReference type="ARBA" id="ARBA00023125"/>
    </source>
</evidence>
<keyword evidence="7 11" id="KW-0238">DNA-binding</keyword>
<feature type="signal peptide" evidence="12">
    <location>
        <begin position="1"/>
        <end position="18"/>
    </location>
</feature>
<keyword evidence="3 11" id="KW-0479">Metal-binding</keyword>
<dbReference type="GO" id="GO:0008270">
    <property type="term" value="F:zinc ion binding"/>
    <property type="evidence" value="ECO:0007669"/>
    <property type="project" value="UniProtKB-KW"/>
</dbReference>
<evidence type="ECO:0000256" key="4">
    <source>
        <dbReference type="ARBA" id="ARBA00022771"/>
    </source>
</evidence>
<feature type="domain" description="Nuclear receptor" evidence="13">
    <location>
        <begin position="32"/>
        <end position="105"/>
    </location>
</feature>
<dbReference type="CDD" id="cd06960">
    <property type="entry name" value="NR_DBD_HNF4A"/>
    <property type="match status" value="1"/>
</dbReference>
<dbReference type="PRINTS" id="PR00047">
    <property type="entry name" value="STROIDFINGER"/>
</dbReference>
<dbReference type="SUPFAM" id="SSF57716">
    <property type="entry name" value="Glucocorticoid receptor-like (DNA-binding domain)"/>
    <property type="match status" value="1"/>
</dbReference>
<dbReference type="EMBL" id="AF273803">
    <property type="protein sequence ID" value="AAG15152.1"/>
    <property type="molecule type" value="mRNA"/>
</dbReference>
<dbReference type="PANTHER" id="PTHR45680">
    <property type="entry name" value="NUCLEAR HORMONE RECEPTOR FAMILY"/>
    <property type="match status" value="1"/>
</dbReference>
<dbReference type="PROSITE" id="PS51843">
    <property type="entry name" value="NR_LBD"/>
    <property type="match status" value="1"/>
</dbReference>
<keyword evidence="8 11" id="KW-0804">Transcription</keyword>
<evidence type="ECO:0000256" key="6">
    <source>
        <dbReference type="ARBA" id="ARBA00023015"/>
    </source>
</evidence>
<organism evidence="15">
    <name type="scientific">Caenorhabditis elegans</name>
    <dbReference type="NCBI Taxonomy" id="6239"/>
    <lineage>
        <taxon>Eukaryota</taxon>
        <taxon>Metazoa</taxon>
        <taxon>Ecdysozoa</taxon>
        <taxon>Nematoda</taxon>
        <taxon>Chromadorea</taxon>
        <taxon>Rhabditida</taxon>
        <taxon>Rhabditina</taxon>
        <taxon>Rhabditomorpha</taxon>
        <taxon>Rhabditoidea</taxon>
        <taxon>Rhabditidae</taxon>
        <taxon>Peloderinae</taxon>
        <taxon>Caenorhabditis</taxon>
    </lineage>
</organism>
<sequence length="433" mass="50013">FFFFHILRVLHFGNHVLIIHLLNSQMQVSKRKSLCKICGNPAFGNHFGVLSCRACAAFFRRTNVDGETFCPIGNCKIDKHGIFYCKKCRLRICLEAGMDANKFQHDRDLISTSTSESSDSSGSFSFSQRSKVPKSMANFLGRPAFILSCEPDKASKVKTIVDVTFLINQAFDIFGNVDRKRFSSNSNLGRMTKKFEDLQNEKSSNLSTIKVLGLKESMIFWEQDFLRTARWLSHFDEFQELPLSIRMQILKVAWILWGRLDKLVKTANERKNQQLNQNFYMIGKDVGIDIGNFEVDVSWCTNYSKEQLAYYLDCHHDEPFNIIVDAISDLKPSDMELNFMLLELCLAHAGKQHQGDVLMFTDRLLEVVSNELHDYYQSEQISNYSSRITKMMKINNLIRRNLFERLERQAVAKVFNIISVHFSHPDMFCNAGF</sequence>
<evidence type="ECO:0000256" key="1">
    <source>
        <dbReference type="ARBA" id="ARBA00004123"/>
    </source>
</evidence>
<evidence type="ECO:0000256" key="12">
    <source>
        <dbReference type="SAM" id="SignalP"/>
    </source>
</evidence>
<dbReference type="InterPro" id="IPR000536">
    <property type="entry name" value="Nucl_hrmn_rcpt_lig-bd"/>
</dbReference>
<dbReference type="Gene3D" id="3.30.50.10">
    <property type="entry name" value="Erythroid Transcription Factor GATA-1, subunit A"/>
    <property type="match status" value="1"/>
</dbReference>
<accession>Q9GTF6</accession>
<reference evidence="15" key="1">
    <citation type="journal article" date="2005" name="J. Mol. Evol.">
        <title>Explosive lineage-specific expansion of the orphan nuclear receptor HNF4 in nematodes.</title>
        <authorList>
            <person name="Robinson-Rechavi M."/>
            <person name="Maina C.V."/>
            <person name="Gissendanner C.R."/>
            <person name="Laudet V."/>
            <person name="Sluder A."/>
        </authorList>
    </citation>
    <scope>NUCLEOTIDE SEQUENCE</scope>
</reference>
<comment type="subcellular location">
    <subcellularLocation>
        <location evidence="1 11">Nucleus</location>
    </subcellularLocation>
</comment>
<dbReference type="Gene3D" id="1.10.565.10">
    <property type="entry name" value="Retinoid X Receptor"/>
    <property type="match status" value="1"/>
</dbReference>
<evidence type="ECO:0000256" key="8">
    <source>
        <dbReference type="ARBA" id="ARBA00023163"/>
    </source>
</evidence>